<evidence type="ECO:0000313" key="1">
    <source>
        <dbReference type="EMBL" id="KAI5660040.1"/>
    </source>
</evidence>
<accession>A0ACC0AGQ8</accession>
<dbReference type="EMBL" id="CM044706">
    <property type="protein sequence ID" value="KAI5660040.1"/>
    <property type="molecule type" value="Genomic_DNA"/>
</dbReference>
<reference evidence="2" key="1">
    <citation type="journal article" date="2023" name="Nat. Plants">
        <title>Single-cell RNA sequencing provides a high-resolution roadmap for understanding the multicellular compartmentation of specialized metabolism.</title>
        <authorList>
            <person name="Sun S."/>
            <person name="Shen X."/>
            <person name="Li Y."/>
            <person name="Li Y."/>
            <person name="Wang S."/>
            <person name="Li R."/>
            <person name="Zhang H."/>
            <person name="Shen G."/>
            <person name="Guo B."/>
            <person name="Wei J."/>
            <person name="Xu J."/>
            <person name="St-Pierre B."/>
            <person name="Chen S."/>
            <person name="Sun C."/>
        </authorList>
    </citation>
    <scope>NUCLEOTIDE SEQUENCE [LARGE SCALE GENOMIC DNA]</scope>
</reference>
<protein>
    <submittedName>
        <fullName evidence="1">Uncharacterized protein</fullName>
    </submittedName>
</protein>
<evidence type="ECO:0000313" key="2">
    <source>
        <dbReference type="Proteomes" id="UP001060085"/>
    </source>
</evidence>
<name>A0ACC0AGQ8_CATRO</name>
<organism evidence="1 2">
    <name type="scientific">Catharanthus roseus</name>
    <name type="common">Madagascar periwinkle</name>
    <name type="synonym">Vinca rosea</name>
    <dbReference type="NCBI Taxonomy" id="4058"/>
    <lineage>
        <taxon>Eukaryota</taxon>
        <taxon>Viridiplantae</taxon>
        <taxon>Streptophyta</taxon>
        <taxon>Embryophyta</taxon>
        <taxon>Tracheophyta</taxon>
        <taxon>Spermatophyta</taxon>
        <taxon>Magnoliopsida</taxon>
        <taxon>eudicotyledons</taxon>
        <taxon>Gunneridae</taxon>
        <taxon>Pentapetalae</taxon>
        <taxon>asterids</taxon>
        <taxon>lamiids</taxon>
        <taxon>Gentianales</taxon>
        <taxon>Apocynaceae</taxon>
        <taxon>Rauvolfioideae</taxon>
        <taxon>Vinceae</taxon>
        <taxon>Catharanthinae</taxon>
        <taxon>Catharanthus</taxon>
    </lineage>
</organism>
<proteinExistence type="predicted"/>
<gene>
    <name evidence="1" type="ORF">M9H77_28833</name>
</gene>
<dbReference type="Proteomes" id="UP001060085">
    <property type="component" value="Linkage Group LG06"/>
</dbReference>
<sequence>MKLLSVLFKTGSVRHIFLISFLMFGIADSYDPLDPNGNITIKWDIMSWTSDGYIAIVTIFNFQKYRHIEAPGWELGWTWSKNEIIWSMLGGQTTEQGNCLKFKGNVPHCCKKDPIVVDLLPETTTYNLRTTNCCRGGVLSTMIQDHSNSVSSIQITVGQAGTTNKTVKAPKNFNLKGSSASGPGLGYTCGSTKLVKPSKFFTPDKRRFTQALMSWNVTCTYSQFLAQKSPSCCVSLSSFYSDTIVNCPTCTCGCQNKITQAAGTCVRSYSAHIASSSAVISPGGGGGRGGTYTPMMVQCTRHMCPIRVHWHVKQSYKEYWRVKITITNFNYRMNYTQWNIVVQHPNFNNLTQSFSFNYKSIPAYKFTNDTGMLWGIKYYNDMLMEAGPYGFVQSELLFRKDKEFTFDKGWAFPRRIYFNGDSCVMPPPDEYPFLPNDAAQNIISLLKTALVSLILFLI</sequence>
<comment type="caution">
    <text evidence="1">The sequence shown here is derived from an EMBL/GenBank/DDBJ whole genome shotgun (WGS) entry which is preliminary data.</text>
</comment>
<keyword evidence="2" id="KW-1185">Reference proteome</keyword>